<proteinExistence type="predicted"/>
<dbReference type="Proteomes" id="UP000479000">
    <property type="component" value="Unassembled WGS sequence"/>
</dbReference>
<feature type="region of interest" description="Disordered" evidence="1">
    <location>
        <begin position="1"/>
        <end position="113"/>
    </location>
</feature>
<sequence>MGFCNNLENPSPHDSQGNSHSADSALAEKSHTVSQSLRDRRQRTRNSEIDRGENPRRKKNQQKRCWAMERLTLTGCGPVPPPSRAPPTDRRGGRTPLSRGRGGGVAGLVGVTGLPRYRGKPAIPSASRRPGEIHGGERVATGTTIASLGYGRQFEECCTTFLISR</sequence>
<keyword evidence="3" id="KW-1185">Reference proteome</keyword>
<gene>
    <name evidence="2" type="ORF">NTEN_LOCUS23801</name>
</gene>
<name>A0A6H5HR07_9HEMI</name>
<accession>A0A6H5HR07</accession>
<evidence type="ECO:0000256" key="1">
    <source>
        <dbReference type="SAM" id="MobiDB-lite"/>
    </source>
</evidence>
<evidence type="ECO:0000313" key="3">
    <source>
        <dbReference type="Proteomes" id="UP000479000"/>
    </source>
</evidence>
<organism evidence="2 3">
    <name type="scientific">Nesidiocoris tenuis</name>
    <dbReference type="NCBI Taxonomy" id="355587"/>
    <lineage>
        <taxon>Eukaryota</taxon>
        <taxon>Metazoa</taxon>
        <taxon>Ecdysozoa</taxon>
        <taxon>Arthropoda</taxon>
        <taxon>Hexapoda</taxon>
        <taxon>Insecta</taxon>
        <taxon>Pterygota</taxon>
        <taxon>Neoptera</taxon>
        <taxon>Paraneoptera</taxon>
        <taxon>Hemiptera</taxon>
        <taxon>Heteroptera</taxon>
        <taxon>Panheteroptera</taxon>
        <taxon>Cimicomorpha</taxon>
        <taxon>Miridae</taxon>
        <taxon>Dicyphina</taxon>
        <taxon>Nesidiocoris</taxon>
    </lineage>
</organism>
<dbReference type="AlphaFoldDB" id="A0A6H5HR07"/>
<evidence type="ECO:0000313" key="2">
    <source>
        <dbReference type="EMBL" id="CAB0020203.1"/>
    </source>
</evidence>
<dbReference type="EMBL" id="CADCXU010035109">
    <property type="protein sequence ID" value="CAB0020203.1"/>
    <property type="molecule type" value="Genomic_DNA"/>
</dbReference>
<feature type="compositionally biased region" description="Polar residues" evidence="1">
    <location>
        <begin position="1"/>
        <end position="22"/>
    </location>
</feature>
<feature type="compositionally biased region" description="Basic and acidic residues" evidence="1">
    <location>
        <begin position="45"/>
        <end position="55"/>
    </location>
</feature>
<reference evidence="2 3" key="1">
    <citation type="submission" date="2020-02" db="EMBL/GenBank/DDBJ databases">
        <authorList>
            <person name="Ferguson B K."/>
        </authorList>
    </citation>
    <scope>NUCLEOTIDE SEQUENCE [LARGE SCALE GENOMIC DNA]</scope>
</reference>
<protein>
    <submittedName>
        <fullName evidence="2">Uncharacterized protein</fullName>
    </submittedName>
</protein>